<dbReference type="GO" id="GO:0031177">
    <property type="term" value="F:phosphopantetheine binding"/>
    <property type="evidence" value="ECO:0007669"/>
    <property type="project" value="InterPro"/>
</dbReference>
<organism evidence="5 6">
    <name type="scientific">Duganella lactea</name>
    <dbReference type="NCBI Taxonomy" id="2692173"/>
    <lineage>
        <taxon>Bacteria</taxon>
        <taxon>Pseudomonadati</taxon>
        <taxon>Pseudomonadota</taxon>
        <taxon>Betaproteobacteria</taxon>
        <taxon>Burkholderiales</taxon>
        <taxon>Oxalobacteraceae</taxon>
        <taxon>Telluria group</taxon>
        <taxon>Duganella</taxon>
    </lineage>
</organism>
<proteinExistence type="predicted"/>
<comment type="caution">
    <text evidence="5">The sequence shown here is derived from an EMBL/GenBank/DDBJ whole genome shotgun (WGS) entry which is preliminary data.</text>
</comment>
<feature type="domain" description="Carrier" evidence="4">
    <location>
        <begin position="2023"/>
        <end position="2098"/>
    </location>
</feature>
<dbReference type="CDD" id="cd19531">
    <property type="entry name" value="LCL_NRPS-like"/>
    <property type="match status" value="1"/>
</dbReference>
<dbReference type="GO" id="GO:0047527">
    <property type="term" value="F:2,3-dihydroxybenzoate-serine ligase activity"/>
    <property type="evidence" value="ECO:0007669"/>
    <property type="project" value="TreeGrafter"/>
</dbReference>
<reference evidence="5 6" key="1">
    <citation type="submission" date="2019-12" db="EMBL/GenBank/DDBJ databases">
        <title>Novel species isolated from a subtropical stream in China.</title>
        <authorList>
            <person name="Lu H."/>
        </authorList>
    </citation>
    <scope>NUCLEOTIDE SEQUENCE [LARGE SCALE GENOMIC DNA]</scope>
    <source>
        <strain evidence="5 6">FT50W</strain>
    </source>
</reference>
<evidence type="ECO:0000313" key="5">
    <source>
        <dbReference type="EMBL" id="MYM84892.1"/>
    </source>
</evidence>
<dbReference type="SUPFAM" id="SSF52777">
    <property type="entry name" value="CoA-dependent acyltransferases"/>
    <property type="match status" value="4"/>
</dbReference>
<dbReference type="NCBIfam" id="TIGR01733">
    <property type="entry name" value="AA-adenyl-dom"/>
    <property type="match status" value="2"/>
</dbReference>
<comment type="cofactor">
    <cofactor evidence="1">
        <name>pantetheine 4'-phosphate</name>
        <dbReference type="ChEBI" id="CHEBI:47942"/>
    </cofactor>
</comment>
<dbReference type="GO" id="GO:0043041">
    <property type="term" value="P:amino acid activation for nonribosomal peptide biosynthetic process"/>
    <property type="evidence" value="ECO:0007669"/>
    <property type="project" value="TreeGrafter"/>
</dbReference>
<dbReference type="FunFam" id="2.30.38.10:FF:000001">
    <property type="entry name" value="Non-ribosomal peptide synthetase PvdI"/>
    <property type="match status" value="1"/>
</dbReference>
<dbReference type="InterPro" id="IPR000873">
    <property type="entry name" value="AMP-dep_synth/lig_dom"/>
</dbReference>
<dbReference type="InterPro" id="IPR045851">
    <property type="entry name" value="AMP-bd_C_sf"/>
</dbReference>
<dbReference type="InterPro" id="IPR036736">
    <property type="entry name" value="ACP-like_sf"/>
</dbReference>
<dbReference type="GO" id="GO:0009239">
    <property type="term" value="P:enterobactin biosynthetic process"/>
    <property type="evidence" value="ECO:0007669"/>
    <property type="project" value="TreeGrafter"/>
</dbReference>
<dbReference type="Pfam" id="PF00668">
    <property type="entry name" value="Condensation"/>
    <property type="match status" value="2"/>
</dbReference>
<dbReference type="FunFam" id="3.30.300.30:FF:000015">
    <property type="entry name" value="Nonribosomal peptide synthase SidD"/>
    <property type="match status" value="1"/>
</dbReference>
<evidence type="ECO:0000256" key="3">
    <source>
        <dbReference type="ARBA" id="ARBA00022553"/>
    </source>
</evidence>
<dbReference type="InterPro" id="IPR001242">
    <property type="entry name" value="Condensation_dom"/>
</dbReference>
<feature type="domain" description="Carrier" evidence="4">
    <location>
        <begin position="955"/>
        <end position="1030"/>
    </location>
</feature>
<dbReference type="CDD" id="cd05930">
    <property type="entry name" value="A_NRPS"/>
    <property type="match status" value="1"/>
</dbReference>
<dbReference type="Gene3D" id="3.40.50.980">
    <property type="match status" value="2"/>
</dbReference>
<dbReference type="SUPFAM" id="SSF47336">
    <property type="entry name" value="ACP-like"/>
    <property type="match status" value="2"/>
</dbReference>
<keyword evidence="3" id="KW-0597">Phosphoprotein</keyword>
<dbReference type="Pfam" id="PF00501">
    <property type="entry name" value="AMP-binding"/>
    <property type="match status" value="2"/>
</dbReference>
<dbReference type="Gene3D" id="1.10.1200.10">
    <property type="entry name" value="ACP-like"/>
    <property type="match status" value="2"/>
</dbReference>
<dbReference type="SMART" id="SM00823">
    <property type="entry name" value="PKS_PP"/>
    <property type="match status" value="2"/>
</dbReference>
<dbReference type="Gene3D" id="3.40.50.12780">
    <property type="entry name" value="N-terminal domain of ligase-like"/>
    <property type="match status" value="1"/>
</dbReference>
<dbReference type="PANTHER" id="PTHR45527">
    <property type="entry name" value="NONRIBOSOMAL PEPTIDE SYNTHETASE"/>
    <property type="match status" value="1"/>
</dbReference>
<dbReference type="InterPro" id="IPR010071">
    <property type="entry name" value="AA_adenyl_dom"/>
</dbReference>
<protein>
    <submittedName>
        <fullName evidence="5">Amino acid adenylation domain-containing protein</fullName>
    </submittedName>
</protein>
<dbReference type="Pfam" id="PF00550">
    <property type="entry name" value="PP-binding"/>
    <property type="match status" value="2"/>
</dbReference>
<dbReference type="Gene3D" id="2.30.38.10">
    <property type="entry name" value="Luciferase, Domain 3"/>
    <property type="match status" value="1"/>
</dbReference>
<dbReference type="EMBL" id="WWCP01000042">
    <property type="protein sequence ID" value="MYM84892.1"/>
    <property type="molecule type" value="Genomic_DNA"/>
</dbReference>
<dbReference type="SUPFAM" id="SSF56801">
    <property type="entry name" value="Acetyl-CoA synthetase-like"/>
    <property type="match status" value="2"/>
</dbReference>
<evidence type="ECO:0000256" key="2">
    <source>
        <dbReference type="ARBA" id="ARBA00022450"/>
    </source>
</evidence>
<evidence type="ECO:0000259" key="4">
    <source>
        <dbReference type="PROSITE" id="PS50075"/>
    </source>
</evidence>
<dbReference type="PROSITE" id="PS00012">
    <property type="entry name" value="PHOSPHOPANTETHEINE"/>
    <property type="match status" value="2"/>
</dbReference>
<dbReference type="InterPro" id="IPR023213">
    <property type="entry name" value="CAT-like_dom_sf"/>
</dbReference>
<dbReference type="PROSITE" id="PS00455">
    <property type="entry name" value="AMP_BINDING"/>
    <property type="match status" value="2"/>
</dbReference>
<dbReference type="PROSITE" id="PS50075">
    <property type="entry name" value="CARRIER"/>
    <property type="match status" value="2"/>
</dbReference>
<dbReference type="InterPro" id="IPR025110">
    <property type="entry name" value="AMP-bd_C"/>
</dbReference>
<dbReference type="Proteomes" id="UP000474565">
    <property type="component" value="Unassembled WGS sequence"/>
</dbReference>
<dbReference type="GO" id="GO:0005829">
    <property type="term" value="C:cytosol"/>
    <property type="evidence" value="ECO:0007669"/>
    <property type="project" value="TreeGrafter"/>
</dbReference>
<sequence length="2115" mass="231800">MHLFDLTYSQSDIYFDQIARPESPLYNVGGYIQIGSVDRQRIAAAHARLVAEHDAFGIRVREIGGEVRQYLSSENYSGLPLIDFSSETEPARSADSWLASLFETPLPVLESELFRAYLLVLGPNEHRYVGLAHHLAMDGWGFANWAQKLSEYYQGLPSTFEARHGAEWEAVVRQDTEYVASTRAGADSAYWQQALAQLPEPLLLQLPLGERDGGVPERSQRLSFVPSPQQLSNLDQVAARIGIGRASVLQALWCQYLYGATGRDRFVIGLPLHNRTTQTKKRMLGVFAAISPLLVELDAAMPFAEFALSLAEQQRKSLRHQRYPIGRVLRELRVQDGRKGLYQVVFNYLRVENRLDFDGAPAQLVYLSHHHEPTPLTLTIWEQGVAAELEVQLDFNLAYFTAAQVAGIQRRLSQMLSDLPDYPTRRMGDICVLSSAELADLSYSPDPYAHQVEERGAMHVLFESMAAQQPDAVAAECAGRQLSYGELNQRADKLAMCLLARGLQPESAVGICVERSFDMLVGVLAIWKAGCAYVPLDPNYPAARLNFMLEDSGAQLVLIQRHARPPLPAEKLLCLDDESMPELSVAAMRPEPSAGRLAYVIYTSGSTGTPKGVCITHANTLALLRWAEQTYTPAELRAVLASTSLNFDLSVFELFVPLCLGYKCVLVPDALWLLEHPLDISLINTVPSAMKHLLGRGAVPASVQVINLAGEPLSRELLNGLLRQRVCRRVFNLYGPTEDTTYSTAAEFRSEIGELPHIGQALPGSRLYVLSPAGRLLPPGSIGELYIGGAGVARGYLNRPELTQARFVPDPFSPESGRCMYRTGDLVRWRTDGNLAFEGRIDDQVKIRGFRVELGEVAAQLACQPEVQDAVLVARGEADNKQLVAYIVPQLANNQDLDERALIAHLRARLQTVLADYMLPSAIVLMEAFPLTLSGKIDKRALPAPVSAKTAQAVEPRNLTERQLLLLWQELLGAGTLGVDDDFFESGGNSLLLTQMIHRAYAAHRLAISVKDVYQARSVSALVRLLEQQAGYNRRLVTRQGTMDSPLSSGQRRILLAEALQPEVNHNIVGALRFAEVLRPELLRAALQLLVQRHDGLRTSFSGIGQADLQTVSTQLTISLEYHDLRATAEASSVAALLHQHAAMRFDVSRPGLFSVALVVESEEASWLQVNLHHAIADGWSAVIFYDELLQAYRALAQARQPAWPTLPYNFRDYAVWQRDFSDSPEARRQEAFWGAYLRGAPGQLRLPFQGRVAGKIQQRQAFAVPIDLELRDRLRAIAQQQRGSLANIMQAALALLLARVSGESEIVLGMPVAGRNIAGCEGVLGMFLNNLPLRTTLDPAMPFTGFLAAQIANLADVLSHQDLPFERIVAVSGVQREPGVSPLFQVCLNILSLPVTQHGANLFQQAQGYLAEMGGKFNLCLYLSDSAERCELHASYDNGLYQHADIEVLLAQYLALLEQIAVAPEIACGRFSLRGQACHQSKNAFAHEVLQPLVLPDGSQSLSQSWIGSVGQILRQIACADPGRLALESRSRCWSYAELDQDSSAWAAHLQSVGVRKGDVVAVLATRSPALVLAMLAILKAGGAFMLLSPEAPEQRLVQQVMAVPPRCLVLLNGLQQISASLRARLEHAGCIQLVFDEQFKPSTSAAVFSAVDSAADDLAYIAFTSGTEGRAKAIRGHHGSLTMFAPAFAERHGLTAGDRFGLLSGLVHDPLLRDVFLPLALGATLCVPSELEMGAVEVAPWLARSRLTVLNLTPSMVSWLALICRERLTTLRRLFVAGEILTAAHQDQALVLAPGAALINLYGATETGRALASLDCSALPDAPREAVLPLGFGLAGVELLVLNPVQQLCGVGEVGQIGIRSNCLTLGYLNDPALDAAKFISNPFRPAEDGQDKIFLTGDLGRYRRDGLVDCLGRRDGQVKVRGFRIELSDIEVNLCACPGVQRAAAVIRQAEHGTVIEAVVQPDPAVDLNVSAVMAHLAQRLPHYMMPHSVLQVDSLPLNENGKLDRARLPQMSTAPVATAPANAIEEELLVLWRRLFQCDAISVTEPFFRLGGNSLLATQLLVWLREQIALELSYQEFFAGSSIREVAQRVAAQRVALRGSRRSRSARQMTL</sequence>
<dbReference type="Gene3D" id="3.30.300.30">
    <property type="match status" value="2"/>
</dbReference>
<dbReference type="RefSeq" id="WP_161021303.1">
    <property type="nucleotide sequence ID" value="NZ_WWCP01000042.1"/>
</dbReference>
<dbReference type="Pfam" id="PF13193">
    <property type="entry name" value="AMP-binding_C"/>
    <property type="match status" value="2"/>
</dbReference>
<evidence type="ECO:0000313" key="6">
    <source>
        <dbReference type="Proteomes" id="UP000474565"/>
    </source>
</evidence>
<dbReference type="InterPro" id="IPR006162">
    <property type="entry name" value="Ppantetheine_attach_site"/>
</dbReference>
<dbReference type="InterPro" id="IPR020806">
    <property type="entry name" value="PKS_PP-bd"/>
</dbReference>
<dbReference type="InterPro" id="IPR042099">
    <property type="entry name" value="ANL_N_sf"/>
</dbReference>
<dbReference type="PANTHER" id="PTHR45527:SF1">
    <property type="entry name" value="FATTY ACID SYNTHASE"/>
    <property type="match status" value="1"/>
</dbReference>
<gene>
    <name evidence="5" type="ORF">GTP44_23460</name>
</gene>
<dbReference type="GO" id="GO:0009366">
    <property type="term" value="C:enterobactin synthetase complex"/>
    <property type="evidence" value="ECO:0007669"/>
    <property type="project" value="TreeGrafter"/>
</dbReference>
<dbReference type="InterPro" id="IPR020845">
    <property type="entry name" value="AMP-binding_CS"/>
</dbReference>
<dbReference type="FunFam" id="3.40.50.980:FF:000001">
    <property type="entry name" value="Non-ribosomal peptide synthetase"/>
    <property type="match status" value="1"/>
</dbReference>
<evidence type="ECO:0000256" key="1">
    <source>
        <dbReference type="ARBA" id="ARBA00001957"/>
    </source>
</evidence>
<dbReference type="InterPro" id="IPR009081">
    <property type="entry name" value="PP-bd_ACP"/>
</dbReference>
<name>A0A6L8MS88_9BURK</name>
<keyword evidence="2" id="KW-0596">Phosphopantetheine</keyword>
<accession>A0A6L8MS88</accession>
<dbReference type="Gene3D" id="3.30.559.10">
    <property type="entry name" value="Chloramphenicol acetyltransferase-like domain"/>
    <property type="match status" value="2"/>
</dbReference>
<dbReference type="Gene3D" id="3.30.559.30">
    <property type="entry name" value="Nonribosomal peptide synthetase, condensation domain"/>
    <property type="match status" value="2"/>
</dbReference>